<proteinExistence type="predicted"/>
<feature type="region of interest" description="Disordered" evidence="1">
    <location>
        <begin position="64"/>
        <end position="85"/>
    </location>
</feature>
<keyword evidence="2" id="KW-1133">Transmembrane helix</keyword>
<evidence type="ECO:0000259" key="3">
    <source>
        <dbReference type="Pfam" id="PF03544"/>
    </source>
</evidence>
<accession>A0A8J3G2F7</accession>
<dbReference type="EMBL" id="BMZH01000005">
    <property type="protein sequence ID" value="GHA93296.1"/>
    <property type="molecule type" value="Genomic_DNA"/>
</dbReference>
<keyword evidence="2" id="KW-0472">Membrane</keyword>
<reference evidence="4" key="1">
    <citation type="journal article" date="2014" name="Int. J. Syst. Evol. Microbiol.">
        <title>Complete genome sequence of Corynebacterium casei LMG S-19264T (=DSM 44701T), isolated from a smear-ripened cheese.</title>
        <authorList>
            <consortium name="US DOE Joint Genome Institute (JGI-PGF)"/>
            <person name="Walter F."/>
            <person name="Albersmeier A."/>
            <person name="Kalinowski J."/>
            <person name="Ruckert C."/>
        </authorList>
    </citation>
    <scope>NUCLEOTIDE SEQUENCE</scope>
    <source>
        <strain evidence="4">KCTC 32513</strain>
    </source>
</reference>
<evidence type="ECO:0000256" key="2">
    <source>
        <dbReference type="SAM" id="Phobius"/>
    </source>
</evidence>
<protein>
    <recommendedName>
        <fullName evidence="3">TonB C-terminal domain-containing protein</fullName>
    </recommendedName>
</protein>
<dbReference type="Proteomes" id="UP000634004">
    <property type="component" value="Unassembled WGS sequence"/>
</dbReference>
<sequence length="207" mass="23448">MGFLRWLAIIPAAIVTVVLFVLMMSLISEEFKPEDKLDLNSFEINPKVEDVKILERETTITEIKKIETPPPPPQIERQKADRPAEPISSLEGAVPEFEAPEIDRSQFQITVSDRDAQPLVRIPPIMPPRAEKSGHCKVRFSVSPDGAPFDVETTYCTQSLFSRPTVKSVQKWKYNPKIQDGRPVGRIGVESIIRFRLTDERGNILPE</sequence>
<dbReference type="Pfam" id="PF03544">
    <property type="entry name" value="TonB_C"/>
    <property type="match status" value="1"/>
</dbReference>
<organism evidence="4 5">
    <name type="scientific">Algimonas arctica</name>
    <dbReference type="NCBI Taxonomy" id="1479486"/>
    <lineage>
        <taxon>Bacteria</taxon>
        <taxon>Pseudomonadati</taxon>
        <taxon>Pseudomonadota</taxon>
        <taxon>Alphaproteobacteria</taxon>
        <taxon>Maricaulales</taxon>
        <taxon>Robiginitomaculaceae</taxon>
        <taxon>Algimonas</taxon>
    </lineage>
</organism>
<feature type="transmembrane region" description="Helical" evidence="2">
    <location>
        <begin position="6"/>
        <end position="27"/>
    </location>
</feature>
<comment type="caution">
    <text evidence="4">The sequence shown here is derived from an EMBL/GenBank/DDBJ whole genome shotgun (WGS) entry which is preliminary data.</text>
</comment>
<evidence type="ECO:0000256" key="1">
    <source>
        <dbReference type="SAM" id="MobiDB-lite"/>
    </source>
</evidence>
<keyword evidence="2" id="KW-0812">Transmembrane</keyword>
<reference evidence="4" key="2">
    <citation type="submission" date="2020-09" db="EMBL/GenBank/DDBJ databases">
        <authorList>
            <person name="Sun Q."/>
            <person name="Kim S."/>
        </authorList>
    </citation>
    <scope>NUCLEOTIDE SEQUENCE</scope>
    <source>
        <strain evidence="4">KCTC 32513</strain>
    </source>
</reference>
<gene>
    <name evidence="4" type="ORF">GCM10009069_15430</name>
</gene>
<name>A0A8J3G2F7_9PROT</name>
<dbReference type="RefSeq" id="WP_189497107.1">
    <property type="nucleotide sequence ID" value="NZ_BMZH01000005.1"/>
</dbReference>
<dbReference type="AlphaFoldDB" id="A0A8J3G2F7"/>
<evidence type="ECO:0000313" key="4">
    <source>
        <dbReference type="EMBL" id="GHA93296.1"/>
    </source>
</evidence>
<dbReference type="SUPFAM" id="SSF74653">
    <property type="entry name" value="TolA/TonB C-terminal domain"/>
    <property type="match status" value="1"/>
</dbReference>
<keyword evidence="5" id="KW-1185">Reference proteome</keyword>
<feature type="domain" description="TonB C-terminal" evidence="3">
    <location>
        <begin position="129"/>
        <end position="197"/>
    </location>
</feature>
<dbReference type="Gene3D" id="3.30.1150.10">
    <property type="match status" value="1"/>
</dbReference>
<dbReference type="InterPro" id="IPR037682">
    <property type="entry name" value="TonB_C"/>
</dbReference>
<evidence type="ECO:0000313" key="5">
    <source>
        <dbReference type="Proteomes" id="UP000634004"/>
    </source>
</evidence>
<dbReference type="GO" id="GO:0055085">
    <property type="term" value="P:transmembrane transport"/>
    <property type="evidence" value="ECO:0007669"/>
    <property type="project" value="InterPro"/>
</dbReference>